<accession>A0A2U1K166</accession>
<dbReference type="Gene3D" id="2.140.10.30">
    <property type="entry name" value="Dipeptidylpeptidase IV, N-terminal domain"/>
    <property type="match status" value="1"/>
</dbReference>
<dbReference type="Pfam" id="PF00930">
    <property type="entry name" value="DPPIV_N"/>
    <property type="match status" value="1"/>
</dbReference>
<dbReference type="OrthoDB" id="9812921at2"/>
<dbReference type="GO" id="GO:0008239">
    <property type="term" value="F:dipeptidyl-peptidase activity"/>
    <property type="evidence" value="ECO:0007669"/>
    <property type="project" value="TreeGrafter"/>
</dbReference>
<evidence type="ECO:0000259" key="2">
    <source>
        <dbReference type="Pfam" id="PF00930"/>
    </source>
</evidence>
<dbReference type="InterPro" id="IPR001375">
    <property type="entry name" value="Peptidase_S9_cat"/>
</dbReference>
<dbReference type="Proteomes" id="UP000245618">
    <property type="component" value="Unassembled WGS sequence"/>
</dbReference>
<dbReference type="Pfam" id="PF00326">
    <property type="entry name" value="Peptidase_S9"/>
    <property type="match status" value="1"/>
</dbReference>
<protein>
    <submittedName>
        <fullName evidence="3">S9 family peptidase</fullName>
    </submittedName>
</protein>
<dbReference type="AlphaFoldDB" id="A0A2U1K166"/>
<dbReference type="GO" id="GO:0008236">
    <property type="term" value="F:serine-type peptidase activity"/>
    <property type="evidence" value="ECO:0007669"/>
    <property type="project" value="InterPro"/>
</dbReference>
<name>A0A2U1K166_9FLAO</name>
<dbReference type="InterPro" id="IPR002469">
    <property type="entry name" value="Peptidase_S9B_N"/>
</dbReference>
<feature type="domain" description="Peptidase S9 prolyl oligopeptidase catalytic" evidence="1">
    <location>
        <begin position="518"/>
        <end position="713"/>
    </location>
</feature>
<organism evidence="3 4">
    <name type="scientific">Flavobacterium laiguense</name>
    <dbReference type="NCBI Taxonomy" id="2169409"/>
    <lineage>
        <taxon>Bacteria</taxon>
        <taxon>Pseudomonadati</taxon>
        <taxon>Bacteroidota</taxon>
        <taxon>Flavobacteriia</taxon>
        <taxon>Flavobacteriales</taxon>
        <taxon>Flavobacteriaceae</taxon>
        <taxon>Flavobacterium</taxon>
    </lineage>
</organism>
<dbReference type="SUPFAM" id="SSF82171">
    <property type="entry name" value="DPP6 N-terminal domain-like"/>
    <property type="match status" value="1"/>
</dbReference>
<dbReference type="SUPFAM" id="SSF53474">
    <property type="entry name" value="alpha/beta-Hydrolases"/>
    <property type="match status" value="1"/>
</dbReference>
<dbReference type="InterPro" id="IPR029058">
    <property type="entry name" value="AB_hydrolase_fold"/>
</dbReference>
<dbReference type="EMBL" id="QCZH01000001">
    <property type="protein sequence ID" value="PWA11270.1"/>
    <property type="molecule type" value="Genomic_DNA"/>
</dbReference>
<evidence type="ECO:0000313" key="3">
    <source>
        <dbReference type="EMBL" id="PWA11270.1"/>
    </source>
</evidence>
<proteinExistence type="predicted"/>
<dbReference type="GO" id="GO:0006508">
    <property type="term" value="P:proteolysis"/>
    <property type="evidence" value="ECO:0007669"/>
    <property type="project" value="InterPro"/>
</dbReference>
<dbReference type="Gene3D" id="3.40.50.1820">
    <property type="entry name" value="alpha/beta hydrolase"/>
    <property type="match status" value="1"/>
</dbReference>
<evidence type="ECO:0000259" key="1">
    <source>
        <dbReference type="Pfam" id="PF00326"/>
    </source>
</evidence>
<dbReference type="InterPro" id="IPR050278">
    <property type="entry name" value="Serine_Prot_S9B/DPPIV"/>
</dbReference>
<gene>
    <name evidence="3" type="ORF">DB891_00145</name>
</gene>
<dbReference type="RefSeq" id="WP_116759387.1">
    <property type="nucleotide sequence ID" value="NZ_QCZH01000001.1"/>
</dbReference>
<sequence length="719" mass="82390">MKKAFLIFYIFFQTIFAQSTINIDRLNWLPESHSFWVNEQDNIAVYDAKKLTENKIVLSKEQMKASGFQGKIEKLVWDTAKTKVLIYTNSKKVWRGNTKGNYWYFDLATGKGYQLGKELEASSLMFAKFSNDNTNVAYVSKHNIYLENLESHKIKQLTKDGTAKIINGTFDWVYEEELNCRDGFRWSPDGTSIAYWRVDATDTKFHLMINNTDSLYSYVVPVEYPKAGEKPSSVKIGVINIATEKTNWLAVPGDADNNYIPRMEWIGKNELMVVQLNRHQNEATIYNCDSNSGKASLIYQEKSNAWIDVFDTSSGVYDGFSCTLVDNGKSFLWSSDADGWMHTYKISMDGKKKELITKENFDSYFLAYNKETRTVYSASSPTDATQKYLYETNLDTKKTKRTTPAEFDGTNEYTFSPDATFAKHTNSNINRYWNVRLIALKNHEKAYPLDKDVFAKPERDYSLEKFKVKTVDNVELDGIMAKPLDFDANKKYPVFFYVYGEPMQAVANDEPYFNDFIAALVPKGYIGIALDNRGTPVMKGTEWRKCIYKNIGIINTRDQAMAAKEILKWNFIDTDRVAVHGWSGGGAVTLNLLFQYPDVYKTGVAVSAVTDQHFYDNIYTERYMGLPDESEAAYKQASPITYAQNLKGNLLYIHGTGDDNVHYKNAEVLIDKLIKYDKMFNLMIYPNRSHSINEGEGTKKHLTDTFMKFIQEYSPAGAK</sequence>
<dbReference type="PANTHER" id="PTHR11731">
    <property type="entry name" value="PROTEASE FAMILY S9B,C DIPEPTIDYL-PEPTIDASE IV-RELATED"/>
    <property type="match status" value="1"/>
</dbReference>
<evidence type="ECO:0000313" key="4">
    <source>
        <dbReference type="Proteomes" id="UP000245618"/>
    </source>
</evidence>
<reference evidence="3 4" key="1">
    <citation type="submission" date="2018-04" db="EMBL/GenBank/DDBJ databases">
        <title>Flavobacterium sp. nov., isolated from glacier ice.</title>
        <authorList>
            <person name="Liu Q."/>
            <person name="Xin Y.-H."/>
        </authorList>
    </citation>
    <scope>NUCLEOTIDE SEQUENCE [LARGE SCALE GENOMIC DNA]</scope>
    <source>
        <strain evidence="3 4">LB2P30</strain>
    </source>
</reference>
<keyword evidence="4" id="KW-1185">Reference proteome</keyword>
<dbReference type="PANTHER" id="PTHR11731:SF193">
    <property type="entry name" value="DIPEPTIDYL PEPTIDASE 9"/>
    <property type="match status" value="1"/>
</dbReference>
<comment type="caution">
    <text evidence="3">The sequence shown here is derived from an EMBL/GenBank/DDBJ whole genome shotgun (WGS) entry which is preliminary data.</text>
</comment>
<feature type="domain" description="Dipeptidylpeptidase IV N-terminal" evidence="2">
    <location>
        <begin position="81"/>
        <end position="426"/>
    </location>
</feature>